<sequence>MEPKNEMNNANKLLMIQGVHLIQNGIEFLDWMPDHKDANTYDALSILKDRFQHFMECAFKDGIHDHLIIDRMTGMSGNIQNGYEVRNEINKRLEGLRNIVRVQCQAQN</sequence>
<organism evidence="1 2">
    <name type="scientific">Arenibacter certesii</name>
    <dbReference type="NCBI Taxonomy" id="228955"/>
    <lineage>
        <taxon>Bacteria</taxon>
        <taxon>Pseudomonadati</taxon>
        <taxon>Bacteroidota</taxon>
        <taxon>Flavobacteriia</taxon>
        <taxon>Flavobacteriales</taxon>
        <taxon>Flavobacteriaceae</taxon>
        <taxon>Arenibacter</taxon>
    </lineage>
</organism>
<keyword evidence="2" id="KW-1185">Reference proteome</keyword>
<comment type="caution">
    <text evidence="1">The sequence shown here is derived from an EMBL/GenBank/DDBJ whole genome shotgun (WGS) entry which is preliminary data.</text>
</comment>
<gene>
    <name evidence="1" type="ORF">GCM10007383_22680</name>
</gene>
<evidence type="ECO:0000313" key="2">
    <source>
        <dbReference type="Proteomes" id="UP000634668"/>
    </source>
</evidence>
<protein>
    <submittedName>
        <fullName evidence="1">Uncharacterized protein</fullName>
    </submittedName>
</protein>
<proteinExistence type="predicted"/>
<evidence type="ECO:0000313" key="1">
    <source>
        <dbReference type="EMBL" id="GGW37285.1"/>
    </source>
</evidence>
<reference evidence="1" key="1">
    <citation type="journal article" date="2014" name="Int. J. Syst. Evol. Microbiol.">
        <title>Complete genome sequence of Corynebacterium casei LMG S-19264T (=DSM 44701T), isolated from a smear-ripened cheese.</title>
        <authorList>
            <consortium name="US DOE Joint Genome Institute (JGI-PGF)"/>
            <person name="Walter F."/>
            <person name="Albersmeier A."/>
            <person name="Kalinowski J."/>
            <person name="Ruckert C."/>
        </authorList>
    </citation>
    <scope>NUCLEOTIDE SEQUENCE</scope>
    <source>
        <strain evidence="1">KCTC 12113</strain>
    </source>
</reference>
<dbReference type="Proteomes" id="UP000634668">
    <property type="component" value="Unassembled WGS sequence"/>
</dbReference>
<reference evidence="1" key="2">
    <citation type="submission" date="2020-09" db="EMBL/GenBank/DDBJ databases">
        <authorList>
            <person name="Sun Q."/>
            <person name="Kim S."/>
        </authorList>
    </citation>
    <scope>NUCLEOTIDE SEQUENCE</scope>
    <source>
        <strain evidence="1">KCTC 12113</strain>
    </source>
</reference>
<accession>A0A918ML89</accession>
<dbReference type="EMBL" id="BMWP01000014">
    <property type="protein sequence ID" value="GGW37285.1"/>
    <property type="molecule type" value="Genomic_DNA"/>
</dbReference>
<dbReference type="RefSeq" id="WP_026814803.1">
    <property type="nucleotide sequence ID" value="NZ_BMWP01000014.1"/>
</dbReference>
<dbReference type="AlphaFoldDB" id="A0A918ML89"/>
<name>A0A918ML89_9FLAO</name>